<dbReference type="Pfam" id="PF02517">
    <property type="entry name" value="Rce1-like"/>
    <property type="match status" value="1"/>
</dbReference>
<proteinExistence type="predicted"/>
<evidence type="ECO:0000256" key="1">
    <source>
        <dbReference type="SAM" id="MobiDB-lite"/>
    </source>
</evidence>
<dbReference type="PANTHER" id="PTHR36435">
    <property type="entry name" value="SLR1288 PROTEIN"/>
    <property type="match status" value="1"/>
</dbReference>
<keyword evidence="5" id="KW-1185">Reference proteome</keyword>
<feature type="transmembrane region" description="Helical" evidence="2">
    <location>
        <begin position="43"/>
        <end position="70"/>
    </location>
</feature>
<feature type="transmembrane region" description="Helical" evidence="2">
    <location>
        <begin position="100"/>
        <end position="123"/>
    </location>
</feature>
<name>A0ABM8I664_9FIRM</name>
<feature type="domain" description="CAAX prenyl protease 2/Lysostaphin resistance protein A-like" evidence="3">
    <location>
        <begin position="188"/>
        <end position="275"/>
    </location>
</feature>
<sequence length="325" mass="35927">MSNPWENPGTDPGSVEPGQEQKKDEQEKTPIPSMPKVYKTGAWYVFVPLVIKLVVSMVVSMAAAGIYSFFYMSNHYDEAVGAMQNQDAMTDMTLTITEQLMQYTTLLEGISALLVIPIMLFLFHRDRKNEKFLGIVPNKKASLWQYAGVIGISAVLCVGVNNLIIIGNLQSMSASYQQTTDALYSASLPVQVICLGLLVPAAEELVFRGVMFRRMRQRAGFIRSAVSASLIFAVIHGNMVQMIYAFFMGMVLCYLYEKYGSVKAPVLGHMVMNLVSIAATETAAYEWMMQQPMRIGIITVVCAAAASSIFVLIQRIDEKPVQPSA</sequence>
<feature type="region of interest" description="Disordered" evidence="1">
    <location>
        <begin position="1"/>
        <end position="33"/>
    </location>
</feature>
<evidence type="ECO:0000313" key="5">
    <source>
        <dbReference type="Proteomes" id="UP001305815"/>
    </source>
</evidence>
<evidence type="ECO:0000259" key="3">
    <source>
        <dbReference type="Pfam" id="PF02517"/>
    </source>
</evidence>
<feature type="transmembrane region" description="Helical" evidence="2">
    <location>
        <begin position="186"/>
        <end position="207"/>
    </location>
</feature>
<dbReference type="EMBL" id="AP027742">
    <property type="protein sequence ID" value="BDZ77899.1"/>
    <property type="molecule type" value="Genomic_DNA"/>
</dbReference>
<feature type="compositionally biased region" description="Basic and acidic residues" evidence="1">
    <location>
        <begin position="19"/>
        <end position="28"/>
    </location>
</feature>
<dbReference type="InterPro" id="IPR003675">
    <property type="entry name" value="Rce1/LyrA-like_dom"/>
</dbReference>
<feature type="transmembrane region" description="Helical" evidence="2">
    <location>
        <begin position="266"/>
        <end position="287"/>
    </location>
</feature>
<accession>A0ABM8I664</accession>
<keyword evidence="2" id="KW-0472">Membrane</keyword>
<dbReference type="Proteomes" id="UP001305815">
    <property type="component" value="Chromosome"/>
</dbReference>
<protein>
    <recommendedName>
        <fullName evidence="3">CAAX prenyl protease 2/Lysostaphin resistance protein A-like domain-containing protein</fullName>
    </recommendedName>
</protein>
<reference evidence="5" key="1">
    <citation type="journal article" date="2023" name="Int. J. Syst. Evol. Microbiol.">
        <title>Claveliimonas bilis gen. nov., sp. nov., deoxycholic acid-producing bacteria isolated from human faeces, and reclassification of Sellimonas monacensis Zenner et al. 2021 as Claveliimonas monacensis comb. nov.</title>
        <authorList>
            <person name="Hisatomi A."/>
            <person name="Kastawa N.W.E.P.G."/>
            <person name="Song I."/>
            <person name="Ohkuma M."/>
            <person name="Fukiya S."/>
            <person name="Sakamoto M."/>
        </authorList>
    </citation>
    <scope>NUCLEOTIDE SEQUENCE [LARGE SCALE GENOMIC DNA]</scope>
    <source>
        <strain evidence="5">12BBH14</strain>
    </source>
</reference>
<evidence type="ECO:0000256" key="2">
    <source>
        <dbReference type="SAM" id="Phobius"/>
    </source>
</evidence>
<dbReference type="InterPro" id="IPR052710">
    <property type="entry name" value="CAAX_protease"/>
</dbReference>
<feature type="transmembrane region" description="Helical" evidence="2">
    <location>
        <begin position="143"/>
        <end position="166"/>
    </location>
</feature>
<organism evidence="4 5">
    <name type="scientific">Claveliimonas bilis</name>
    <dbReference type="NCBI Taxonomy" id="3028070"/>
    <lineage>
        <taxon>Bacteria</taxon>
        <taxon>Bacillati</taxon>
        <taxon>Bacillota</taxon>
        <taxon>Clostridia</taxon>
        <taxon>Lachnospirales</taxon>
        <taxon>Lachnospiraceae</taxon>
        <taxon>Claveliimonas</taxon>
    </lineage>
</organism>
<feature type="transmembrane region" description="Helical" evidence="2">
    <location>
        <begin position="293"/>
        <end position="313"/>
    </location>
</feature>
<evidence type="ECO:0000313" key="4">
    <source>
        <dbReference type="EMBL" id="BDZ77899.1"/>
    </source>
</evidence>
<dbReference type="RefSeq" id="WP_316264934.1">
    <property type="nucleotide sequence ID" value="NZ_AP027742.1"/>
</dbReference>
<dbReference type="PANTHER" id="PTHR36435:SF1">
    <property type="entry name" value="CAAX AMINO TERMINAL PROTEASE FAMILY PROTEIN"/>
    <property type="match status" value="1"/>
</dbReference>
<keyword evidence="2" id="KW-0812">Transmembrane</keyword>
<gene>
    <name evidence="4" type="ORF">Lac1_20820</name>
</gene>
<keyword evidence="2" id="KW-1133">Transmembrane helix</keyword>